<organism evidence="8 9">
    <name type="scientific">Henriciella barbarensis</name>
    <dbReference type="NCBI Taxonomy" id="86342"/>
    <lineage>
        <taxon>Bacteria</taxon>
        <taxon>Pseudomonadati</taxon>
        <taxon>Pseudomonadota</taxon>
        <taxon>Alphaproteobacteria</taxon>
        <taxon>Hyphomonadales</taxon>
        <taxon>Hyphomonadaceae</taxon>
        <taxon>Henriciella</taxon>
    </lineage>
</organism>
<evidence type="ECO:0000259" key="7">
    <source>
        <dbReference type="Pfam" id="PF03328"/>
    </source>
</evidence>
<feature type="binding site" evidence="6">
    <location>
        <position position="122"/>
    </location>
    <ligand>
        <name>Mg(2+)</name>
        <dbReference type="ChEBI" id="CHEBI:18420"/>
    </ligand>
</feature>
<dbReference type="InterPro" id="IPR011206">
    <property type="entry name" value="Citrate_lyase_beta/mcl1/mcl2"/>
</dbReference>
<dbReference type="InterPro" id="IPR015813">
    <property type="entry name" value="Pyrv/PenolPyrv_kinase-like_dom"/>
</dbReference>
<comment type="cofactor">
    <cofactor evidence="1">
        <name>Mg(2+)</name>
        <dbReference type="ChEBI" id="CHEBI:18420"/>
    </cofactor>
</comment>
<evidence type="ECO:0000256" key="6">
    <source>
        <dbReference type="PIRSR" id="PIRSR015582-2"/>
    </source>
</evidence>
<feature type="binding site" evidence="5">
    <location>
        <position position="122"/>
    </location>
    <ligand>
        <name>substrate</name>
    </ligand>
</feature>
<comment type="caution">
    <text evidence="8">The sequence shown here is derived from an EMBL/GenBank/DDBJ whole genome shotgun (WGS) entry which is preliminary data.</text>
</comment>
<keyword evidence="8" id="KW-0456">Lyase</keyword>
<keyword evidence="3 6" id="KW-0479">Metal-binding</keyword>
<feature type="binding site" evidence="5">
    <location>
        <position position="68"/>
    </location>
    <ligand>
        <name>substrate</name>
    </ligand>
</feature>
<dbReference type="GO" id="GO:0006107">
    <property type="term" value="P:oxaloacetate metabolic process"/>
    <property type="evidence" value="ECO:0007669"/>
    <property type="project" value="TreeGrafter"/>
</dbReference>
<evidence type="ECO:0000313" key="8">
    <source>
        <dbReference type="EMBL" id="RIJ24656.1"/>
    </source>
</evidence>
<dbReference type="PANTHER" id="PTHR32308:SF0">
    <property type="entry name" value="HPCH_HPAI ALDOLASE_CITRATE LYASE DOMAIN-CONTAINING PROTEIN"/>
    <property type="match status" value="1"/>
</dbReference>
<dbReference type="PIRSF" id="PIRSF015582">
    <property type="entry name" value="Cit_lyase_B"/>
    <property type="match status" value="1"/>
</dbReference>
<sequence>MTRLPTYRSLLFVPGTREDRFDKAARAGADAIIIDLEDAVQPSRKAAARETALVWLANNSKGVDVGLRINSPRTPEGNADLAALAASGLRPAFIMVPKSQTDIDLEIVSEATGCERILAIIECGRGLHHAHEIASRSPCGILFGGVDFSASLGADLDDWDALLHARSVISAACGTAAIPAYDAPMLDVSNNAQLIETSSQSRRLGYSGRACIHPDQVEPVNEVYVPTAEELANAKGILSALEAADGGVVLFNGKMIDRPVILAAQRLIDRARP</sequence>
<evidence type="ECO:0000313" key="9">
    <source>
        <dbReference type="Proteomes" id="UP000265431"/>
    </source>
</evidence>
<evidence type="ECO:0000256" key="1">
    <source>
        <dbReference type="ARBA" id="ARBA00001946"/>
    </source>
</evidence>
<dbReference type="GO" id="GO:0000287">
    <property type="term" value="F:magnesium ion binding"/>
    <property type="evidence" value="ECO:0007669"/>
    <property type="project" value="TreeGrafter"/>
</dbReference>
<dbReference type="Proteomes" id="UP000265431">
    <property type="component" value="Unassembled WGS sequence"/>
</dbReference>
<dbReference type="SUPFAM" id="SSF51621">
    <property type="entry name" value="Phosphoenolpyruvate/pyruvate domain"/>
    <property type="match status" value="1"/>
</dbReference>
<evidence type="ECO:0000256" key="4">
    <source>
        <dbReference type="ARBA" id="ARBA00022842"/>
    </source>
</evidence>
<dbReference type="Gene3D" id="3.20.20.60">
    <property type="entry name" value="Phosphoenolpyruvate-binding domains"/>
    <property type="match status" value="1"/>
</dbReference>
<dbReference type="EMBL" id="QWGB01000005">
    <property type="protein sequence ID" value="RIJ24656.1"/>
    <property type="molecule type" value="Genomic_DNA"/>
</dbReference>
<dbReference type="InterPro" id="IPR005000">
    <property type="entry name" value="Aldolase/citrate-lyase_domain"/>
</dbReference>
<dbReference type="InterPro" id="IPR040442">
    <property type="entry name" value="Pyrv_kinase-like_dom_sf"/>
</dbReference>
<evidence type="ECO:0000256" key="5">
    <source>
        <dbReference type="PIRSR" id="PIRSR015582-1"/>
    </source>
</evidence>
<feature type="domain" description="HpcH/HpaI aldolase/citrate lyase" evidence="7">
    <location>
        <begin position="8"/>
        <end position="214"/>
    </location>
</feature>
<evidence type="ECO:0000256" key="3">
    <source>
        <dbReference type="ARBA" id="ARBA00022723"/>
    </source>
</evidence>
<keyword evidence="4 6" id="KW-0460">Magnesium</keyword>
<evidence type="ECO:0000256" key="2">
    <source>
        <dbReference type="ARBA" id="ARBA00005568"/>
    </source>
</evidence>
<dbReference type="RefSeq" id="WP_119379845.1">
    <property type="nucleotide sequence ID" value="NZ_QWGB01000005.1"/>
</dbReference>
<comment type="similarity">
    <text evidence="2">Belongs to the HpcH/HpaI aldolase family.</text>
</comment>
<dbReference type="AlphaFoldDB" id="A0A399QZS8"/>
<accession>A0A399QZS8</accession>
<dbReference type="GO" id="GO:0016829">
    <property type="term" value="F:lyase activity"/>
    <property type="evidence" value="ECO:0007669"/>
    <property type="project" value="UniProtKB-KW"/>
</dbReference>
<name>A0A399QZS8_9PROT</name>
<feature type="binding site" evidence="6">
    <location>
        <position position="147"/>
    </location>
    <ligand>
        <name>Mg(2+)</name>
        <dbReference type="ChEBI" id="CHEBI:18420"/>
    </ligand>
</feature>
<protein>
    <submittedName>
        <fullName evidence="8">CoA ester lyase</fullName>
    </submittedName>
</protein>
<dbReference type="Pfam" id="PF03328">
    <property type="entry name" value="HpcH_HpaI"/>
    <property type="match status" value="1"/>
</dbReference>
<keyword evidence="9" id="KW-1185">Reference proteome</keyword>
<proteinExistence type="inferred from homology"/>
<reference evidence="8 9" key="1">
    <citation type="submission" date="2018-08" db="EMBL/GenBank/DDBJ databases">
        <title>Henriciella mobilis sp. nov., isolated from seawater.</title>
        <authorList>
            <person name="Cheng H."/>
            <person name="Wu Y.-H."/>
            <person name="Xu X.-W."/>
            <person name="Guo L.-L."/>
        </authorList>
    </citation>
    <scope>NUCLEOTIDE SEQUENCE [LARGE SCALE GENOMIC DNA]</scope>
    <source>
        <strain evidence="8 9">CCUG66934</strain>
    </source>
</reference>
<gene>
    <name evidence="8" type="ORF">D1224_10645</name>
</gene>
<dbReference type="PANTHER" id="PTHR32308">
    <property type="entry name" value="LYASE BETA SUBUNIT, PUTATIVE (AFU_ORTHOLOGUE AFUA_4G13030)-RELATED"/>
    <property type="match status" value="1"/>
</dbReference>
<dbReference type="OrthoDB" id="9800547at2"/>